<evidence type="ECO:0000313" key="3">
    <source>
        <dbReference type="EMBL" id="OGG18091.1"/>
    </source>
</evidence>
<organism evidence="3 4">
    <name type="scientific">Candidatus Gottesmanbacteria bacterium RIFCSPHIGHO2_02_FULL_39_14</name>
    <dbReference type="NCBI Taxonomy" id="1798383"/>
    <lineage>
        <taxon>Bacteria</taxon>
        <taxon>Candidatus Gottesmaniibacteriota</taxon>
    </lineage>
</organism>
<keyword evidence="2" id="KW-0808">Transferase</keyword>
<evidence type="ECO:0000256" key="2">
    <source>
        <dbReference type="ARBA" id="ARBA00022679"/>
    </source>
</evidence>
<evidence type="ECO:0000313" key="4">
    <source>
        <dbReference type="Proteomes" id="UP000176253"/>
    </source>
</evidence>
<name>A0A1F6A065_9BACT</name>
<dbReference type="Proteomes" id="UP000176253">
    <property type="component" value="Unassembled WGS sequence"/>
</dbReference>
<comment type="caution">
    <text evidence="3">The sequence shown here is derived from an EMBL/GenBank/DDBJ whole genome shotgun (WGS) entry which is preliminary data.</text>
</comment>
<comment type="similarity">
    <text evidence="1">Belongs to the transferase hexapeptide repeat family.</text>
</comment>
<dbReference type="EMBL" id="MFJM01000023">
    <property type="protein sequence ID" value="OGG18091.1"/>
    <property type="molecule type" value="Genomic_DNA"/>
</dbReference>
<dbReference type="CDD" id="cd04647">
    <property type="entry name" value="LbH_MAT_like"/>
    <property type="match status" value="1"/>
</dbReference>
<dbReference type="InterPro" id="IPR051159">
    <property type="entry name" value="Hexapeptide_acetyltransf"/>
</dbReference>
<reference evidence="3 4" key="1">
    <citation type="journal article" date="2016" name="Nat. Commun.">
        <title>Thousands of microbial genomes shed light on interconnected biogeochemical processes in an aquifer system.</title>
        <authorList>
            <person name="Anantharaman K."/>
            <person name="Brown C.T."/>
            <person name="Hug L.A."/>
            <person name="Sharon I."/>
            <person name="Castelle C.J."/>
            <person name="Probst A.J."/>
            <person name="Thomas B.C."/>
            <person name="Singh A."/>
            <person name="Wilkins M.J."/>
            <person name="Karaoz U."/>
            <person name="Brodie E.L."/>
            <person name="Williams K.H."/>
            <person name="Hubbard S.S."/>
            <person name="Banfield J.F."/>
        </authorList>
    </citation>
    <scope>NUCLEOTIDE SEQUENCE [LARGE SCALE GENOMIC DNA]</scope>
</reference>
<dbReference type="Gene3D" id="2.160.10.10">
    <property type="entry name" value="Hexapeptide repeat proteins"/>
    <property type="match status" value="1"/>
</dbReference>
<dbReference type="SUPFAM" id="SSF51161">
    <property type="entry name" value="Trimeric LpxA-like enzymes"/>
    <property type="match status" value="1"/>
</dbReference>
<dbReference type="InterPro" id="IPR001451">
    <property type="entry name" value="Hexapep"/>
</dbReference>
<proteinExistence type="inferred from homology"/>
<dbReference type="GO" id="GO:0005829">
    <property type="term" value="C:cytosol"/>
    <property type="evidence" value="ECO:0007669"/>
    <property type="project" value="TreeGrafter"/>
</dbReference>
<accession>A0A1F6A065</accession>
<dbReference type="PANTHER" id="PTHR23416:SF23">
    <property type="entry name" value="ACETYLTRANSFERASE C18B11.09C-RELATED"/>
    <property type="match status" value="1"/>
</dbReference>
<dbReference type="Pfam" id="PF00132">
    <property type="entry name" value="Hexapep"/>
    <property type="match status" value="1"/>
</dbReference>
<dbReference type="AlphaFoldDB" id="A0A1F6A065"/>
<dbReference type="GO" id="GO:0008374">
    <property type="term" value="F:O-acyltransferase activity"/>
    <property type="evidence" value="ECO:0007669"/>
    <property type="project" value="TreeGrafter"/>
</dbReference>
<gene>
    <name evidence="3" type="ORF">A3D78_01025</name>
</gene>
<protein>
    <recommendedName>
        <fullName evidence="5">Acetyltransferase</fullName>
    </recommendedName>
</protein>
<dbReference type="PANTHER" id="PTHR23416">
    <property type="entry name" value="SIALIC ACID SYNTHASE-RELATED"/>
    <property type="match status" value="1"/>
</dbReference>
<evidence type="ECO:0000256" key="1">
    <source>
        <dbReference type="ARBA" id="ARBA00007274"/>
    </source>
</evidence>
<sequence>MGHPLTLREAFQKIVNRLQAIFLDFKLMLLRWVGHIPSHYFRLLFYRLSGINIGRGSVIHLWCNFFDPHGITIGQDTIIGDHAFLDGRKPLTIGDHVDIASQVLIYNSQHDIHSQDFRAATSPVKIEDYVFIGPRAIILPGTTIGRGAVVAAGAVVTKDVPAFAIVAGIPAKIIGVRKIKNPHYRLGRARLFQ</sequence>
<evidence type="ECO:0008006" key="5">
    <source>
        <dbReference type="Google" id="ProtNLM"/>
    </source>
</evidence>
<dbReference type="InterPro" id="IPR011004">
    <property type="entry name" value="Trimer_LpxA-like_sf"/>
</dbReference>
<dbReference type="STRING" id="1798383.A3D78_01025"/>